<dbReference type="InterPro" id="IPR001763">
    <property type="entry name" value="Rhodanese-like_dom"/>
</dbReference>
<gene>
    <name evidence="2" type="ORF">COX00_03415</name>
</gene>
<dbReference type="SUPFAM" id="SSF52821">
    <property type="entry name" value="Rhodanese/Cell cycle control phosphatase"/>
    <property type="match status" value="1"/>
</dbReference>
<sequence length="115" mass="12602">MENSTPQDLVAQAKSAVPAITCEELKKLRTENEKLVLIDVREDDEFQAGHIDGALNIPRGVLEFKIGEAVPDKNDLIVVQCASGGRSALCGQTLQRIGYTNVKNLEGGYTQWCKE</sequence>
<dbReference type="PANTHER" id="PTHR44086:SF10">
    <property type="entry name" value="THIOSULFATE SULFURTRANSFERASE_RHODANESE-LIKE DOMAIN-CONTAINING PROTEIN 3"/>
    <property type="match status" value="1"/>
</dbReference>
<dbReference type="SMART" id="SM00450">
    <property type="entry name" value="RHOD"/>
    <property type="match status" value="1"/>
</dbReference>
<dbReference type="Gene3D" id="3.40.250.10">
    <property type="entry name" value="Rhodanese-like domain"/>
    <property type="match status" value="1"/>
</dbReference>
<dbReference type="PROSITE" id="PS50206">
    <property type="entry name" value="RHODANESE_3"/>
    <property type="match status" value="1"/>
</dbReference>
<comment type="caution">
    <text evidence="2">The sequence shown here is derived from an EMBL/GenBank/DDBJ whole genome shotgun (WGS) entry which is preliminary data.</text>
</comment>
<proteinExistence type="predicted"/>
<reference evidence="2 3" key="1">
    <citation type="submission" date="2017-09" db="EMBL/GenBank/DDBJ databases">
        <title>Depth-based differentiation of microbial function through sediment-hosted aquifers and enrichment of novel symbionts in the deep terrestrial subsurface.</title>
        <authorList>
            <person name="Probst A.J."/>
            <person name="Ladd B."/>
            <person name="Jarett J.K."/>
            <person name="Geller-Mcgrath D.E."/>
            <person name="Sieber C.M."/>
            <person name="Emerson J.B."/>
            <person name="Anantharaman K."/>
            <person name="Thomas B.C."/>
            <person name="Malmstrom R."/>
            <person name="Stieglmeier M."/>
            <person name="Klingl A."/>
            <person name="Woyke T."/>
            <person name="Ryan C.M."/>
            <person name="Banfield J.F."/>
        </authorList>
    </citation>
    <scope>NUCLEOTIDE SEQUENCE [LARGE SCALE GENOMIC DNA]</scope>
    <source>
        <strain evidence="2">CG22_combo_CG10-13_8_21_14_all_47_17</strain>
    </source>
</reference>
<feature type="domain" description="Rhodanese" evidence="1">
    <location>
        <begin position="31"/>
        <end position="114"/>
    </location>
</feature>
<evidence type="ECO:0000313" key="3">
    <source>
        <dbReference type="Proteomes" id="UP000231581"/>
    </source>
</evidence>
<accession>A0A2H0BRY2</accession>
<name>A0A2H0BRY2_9BACT</name>
<evidence type="ECO:0000259" key="1">
    <source>
        <dbReference type="PROSITE" id="PS50206"/>
    </source>
</evidence>
<dbReference type="EMBL" id="PCSZ01000063">
    <property type="protein sequence ID" value="PIP60437.1"/>
    <property type="molecule type" value="Genomic_DNA"/>
</dbReference>
<dbReference type="PANTHER" id="PTHR44086">
    <property type="entry name" value="THIOSULFATE SULFURTRANSFERASE RDL2, MITOCHONDRIAL-RELATED"/>
    <property type="match status" value="1"/>
</dbReference>
<dbReference type="Pfam" id="PF00581">
    <property type="entry name" value="Rhodanese"/>
    <property type="match status" value="1"/>
</dbReference>
<dbReference type="GO" id="GO:0004792">
    <property type="term" value="F:thiosulfate-cyanide sulfurtransferase activity"/>
    <property type="evidence" value="ECO:0007669"/>
    <property type="project" value="TreeGrafter"/>
</dbReference>
<evidence type="ECO:0000313" key="2">
    <source>
        <dbReference type="EMBL" id="PIP60437.1"/>
    </source>
</evidence>
<dbReference type="InterPro" id="IPR036873">
    <property type="entry name" value="Rhodanese-like_dom_sf"/>
</dbReference>
<dbReference type="CDD" id="cd00158">
    <property type="entry name" value="RHOD"/>
    <property type="match status" value="1"/>
</dbReference>
<protein>
    <submittedName>
        <fullName evidence="2">Sulfurtransferase</fullName>
    </submittedName>
</protein>
<dbReference type="Proteomes" id="UP000231581">
    <property type="component" value="Unassembled WGS sequence"/>
</dbReference>
<dbReference type="AlphaFoldDB" id="A0A2H0BRY2"/>
<organism evidence="2 3">
    <name type="scientific">Candidatus Uhrbacteria bacterium CG22_combo_CG10-13_8_21_14_all_47_17</name>
    <dbReference type="NCBI Taxonomy" id="1975041"/>
    <lineage>
        <taxon>Bacteria</taxon>
        <taxon>Candidatus Uhriibacteriota</taxon>
    </lineage>
</organism>
<keyword evidence="2" id="KW-0808">Transferase</keyword>